<sequence>MEEAGEVRFHGKFHIITAMVDYHYDPRSKKYHKHNILRGNS</sequence>
<evidence type="ECO:0000313" key="2">
    <source>
        <dbReference type="Proteomes" id="UP000191931"/>
    </source>
</evidence>
<dbReference type="Proteomes" id="UP000191931">
    <property type="component" value="Unassembled WGS sequence"/>
</dbReference>
<gene>
    <name evidence="1" type="ORF">MTBBW1_190001</name>
</gene>
<proteinExistence type="predicted"/>
<name>A0A1W1HB12_9BACT</name>
<protein>
    <submittedName>
        <fullName evidence="1">Uncharacterized protein</fullName>
    </submittedName>
</protein>
<dbReference type="AlphaFoldDB" id="A0A1W1HB12"/>
<reference evidence="1 2" key="1">
    <citation type="submission" date="2017-03" db="EMBL/GenBank/DDBJ databases">
        <authorList>
            <person name="Afonso C.L."/>
            <person name="Miller P.J."/>
            <person name="Scott M.A."/>
            <person name="Spackman E."/>
            <person name="Goraichik I."/>
            <person name="Dimitrov K.M."/>
            <person name="Suarez D.L."/>
            <person name="Swayne D.E."/>
        </authorList>
    </citation>
    <scope>NUCLEOTIDE SEQUENCE [LARGE SCALE GENOMIC DNA]</scope>
    <source>
        <strain evidence="1">PRJEB14757</strain>
    </source>
</reference>
<organism evidence="1 2">
    <name type="scientific">Desulfamplus magnetovallimortis</name>
    <dbReference type="NCBI Taxonomy" id="1246637"/>
    <lineage>
        <taxon>Bacteria</taxon>
        <taxon>Pseudomonadati</taxon>
        <taxon>Thermodesulfobacteriota</taxon>
        <taxon>Desulfobacteria</taxon>
        <taxon>Desulfobacterales</taxon>
        <taxon>Desulfobacteraceae</taxon>
        <taxon>Desulfamplus</taxon>
    </lineage>
</organism>
<accession>A0A1W1HB12</accession>
<dbReference type="EMBL" id="FWEV01000101">
    <property type="protein sequence ID" value="SLM29629.1"/>
    <property type="molecule type" value="Genomic_DNA"/>
</dbReference>
<keyword evidence="2" id="KW-1185">Reference proteome</keyword>
<evidence type="ECO:0000313" key="1">
    <source>
        <dbReference type="EMBL" id="SLM29629.1"/>
    </source>
</evidence>